<dbReference type="PANTHER" id="PTHR37079:SF4">
    <property type="entry name" value="SERINE_THREONINE-PROTEIN KINASE ATM"/>
    <property type="match status" value="1"/>
</dbReference>
<dbReference type="Pfam" id="PF02260">
    <property type="entry name" value="FATC"/>
    <property type="match status" value="1"/>
</dbReference>
<evidence type="ECO:0000256" key="21">
    <source>
        <dbReference type="SAM" id="MobiDB-lite"/>
    </source>
</evidence>
<dbReference type="Pfam" id="PF11640">
    <property type="entry name" value="TAN"/>
    <property type="match status" value="1"/>
</dbReference>
<dbReference type="SMART" id="SM01343">
    <property type="entry name" value="FATC"/>
    <property type="match status" value="1"/>
</dbReference>
<evidence type="ECO:0000256" key="19">
    <source>
        <dbReference type="ARBA" id="ARBA00047899"/>
    </source>
</evidence>
<feature type="domain" description="PI3K/PI4K catalytic" evidence="22">
    <location>
        <begin position="2668"/>
        <end position="2976"/>
    </location>
</feature>
<evidence type="ECO:0000256" key="11">
    <source>
        <dbReference type="ARBA" id="ARBA00022777"/>
    </source>
</evidence>
<dbReference type="Gene3D" id="3.30.1010.10">
    <property type="entry name" value="Phosphatidylinositol 3-kinase Catalytic Subunit, Chain A, domain 4"/>
    <property type="match status" value="1"/>
</dbReference>
<dbReference type="InterPro" id="IPR011009">
    <property type="entry name" value="Kinase-like_dom_sf"/>
</dbReference>
<dbReference type="Pfam" id="PF02259">
    <property type="entry name" value="FAT"/>
    <property type="match status" value="1"/>
</dbReference>
<feature type="domain" description="FAT" evidence="23">
    <location>
        <begin position="1961"/>
        <end position="2563"/>
    </location>
</feature>
<keyword evidence="9" id="KW-0547">Nucleotide-binding</keyword>
<organism evidence="25 26">
    <name type="scientific">Coprinellus micaceus</name>
    <name type="common">Glistening ink-cap mushroom</name>
    <name type="synonym">Coprinus micaceus</name>
    <dbReference type="NCBI Taxonomy" id="71717"/>
    <lineage>
        <taxon>Eukaryota</taxon>
        <taxon>Fungi</taxon>
        <taxon>Dikarya</taxon>
        <taxon>Basidiomycota</taxon>
        <taxon>Agaricomycotina</taxon>
        <taxon>Agaricomycetes</taxon>
        <taxon>Agaricomycetidae</taxon>
        <taxon>Agaricales</taxon>
        <taxon>Agaricineae</taxon>
        <taxon>Psathyrellaceae</taxon>
        <taxon>Coprinellus</taxon>
    </lineage>
</organism>
<keyword evidence="10" id="KW-0227">DNA damage</keyword>
<evidence type="ECO:0000256" key="3">
    <source>
        <dbReference type="ARBA" id="ARBA00011370"/>
    </source>
</evidence>
<dbReference type="InterPro" id="IPR038980">
    <property type="entry name" value="ATM_plant"/>
</dbReference>
<evidence type="ECO:0000256" key="7">
    <source>
        <dbReference type="ARBA" id="ARBA00022527"/>
    </source>
</evidence>
<evidence type="ECO:0000256" key="15">
    <source>
        <dbReference type="ARBA" id="ARBA00030020"/>
    </source>
</evidence>
<keyword evidence="26" id="KW-1185">Reference proteome</keyword>
<evidence type="ECO:0000259" key="23">
    <source>
        <dbReference type="PROSITE" id="PS51189"/>
    </source>
</evidence>
<dbReference type="InterPro" id="IPR036940">
    <property type="entry name" value="PI3/4_kinase_cat_sf"/>
</dbReference>
<dbReference type="SUPFAM" id="SSF56112">
    <property type="entry name" value="Protein kinase-like (PK-like)"/>
    <property type="match status" value="1"/>
</dbReference>
<keyword evidence="7" id="KW-0723">Serine/threonine-protein kinase</keyword>
<evidence type="ECO:0000256" key="6">
    <source>
        <dbReference type="ARBA" id="ARBA00020288"/>
    </source>
</evidence>
<protein>
    <recommendedName>
        <fullName evidence="5">Serine/threonine-protein kinase TEL1</fullName>
        <ecNumber evidence="4">2.7.11.1</ecNumber>
    </recommendedName>
    <alternativeName>
        <fullName evidence="15">ATM homolog</fullName>
    </alternativeName>
    <alternativeName>
        <fullName evidence="17 18">DNA-damage checkpoint kinase TEL1</fullName>
    </alternativeName>
    <alternativeName>
        <fullName evidence="6">Serine/threonine-protein kinase tel1</fullName>
    </alternativeName>
    <alternativeName>
        <fullName evidence="16">Telomere length regulation protein 1</fullName>
    </alternativeName>
</protein>
<dbReference type="InterPro" id="IPR016024">
    <property type="entry name" value="ARM-type_fold"/>
</dbReference>
<comment type="catalytic activity">
    <reaction evidence="19">
        <text>L-threonyl-[protein] + ATP = O-phospho-L-threonyl-[protein] + ADP + H(+)</text>
        <dbReference type="Rhea" id="RHEA:46608"/>
        <dbReference type="Rhea" id="RHEA-COMP:11060"/>
        <dbReference type="Rhea" id="RHEA-COMP:11605"/>
        <dbReference type="ChEBI" id="CHEBI:15378"/>
        <dbReference type="ChEBI" id="CHEBI:30013"/>
        <dbReference type="ChEBI" id="CHEBI:30616"/>
        <dbReference type="ChEBI" id="CHEBI:61977"/>
        <dbReference type="ChEBI" id="CHEBI:456216"/>
        <dbReference type="EC" id="2.7.11.1"/>
    </reaction>
</comment>
<comment type="subcellular location">
    <subcellularLocation>
        <location evidence="1">Nucleus</location>
    </subcellularLocation>
</comment>
<evidence type="ECO:0000256" key="1">
    <source>
        <dbReference type="ARBA" id="ARBA00004123"/>
    </source>
</evidence>
<evidence type="ECO:0000259" key="24">
    <source>
        <dbReference type="PROSITE" id="PS51190"/>
    </source>
</evidence>
<dbReference type="PROSITE" id="PS51189">
    <property type="entry name" value="FAT"/>
    <property type="match status" value="1"/>
</dbReference>
<comment type="similarity">
    <text evidence="2">Belongs to the PI3/PI4-kinase family. ATM subfamily.</text>
</comment>
<dbReference type="PROSITE" id="PS50290">
    <property type="entry name" value="PI3_4_KINASE_3"/>
    <property type="match status" value="1"/>
</dbReference>
<dbReference type="PROSITE" id="PS51190">
    <property type="entry name" value="FATC"/>
    <property type="match status" value="1"/>
</dbReference>
<evidence type="ECO:0000256" key="13">
    <source>
        <dbReference type="ARBA" id="ARBA00023242"/>
    </source>
</evidence>
<evidence type="ECO:0000313" key="26">
    <source>
        <dbReference type="Proteomes" id="UP000298030"/>
    </source>
</evidence>
<dbReference type="InterPro" id="IPR000403">
    <property type="entry name" value="PI3/4_kinase_cat_dom"/>
</dbReference>
<dbReference type="CDD" id="cd05171">
    <property type="entry name" value="PIKKc_ATM"/>
    <property type="match status" value="1"/>
</dbReference>
<proteinExistence type="inferred from homology"/>
<evidence type="ECO:0000256" key="12">
    <source>
        <dbReference type="ARBA" id="ARBA00022840"/>
    </source>
</evidence>
<dbReference type="EMBL" id="QPFP01000005">
    <property type="protein sequence ID" value="TEB36585.1"/>
    <property type="molecule type" value="Genomic_DNA"/>
</dbReference>
<dbReference type="InterPro" id="IPR014009">
    <property type="entry name" value="PIK_FAT"/>
</dbReference>
<evidence type="ECO:0000256" key="9">
    <source>
        <dbReference type="ARBA" id="ARBA00022741"/>
    </source>
</evidence>
<accession>A0A4Y7TQX9</accession>
<feature type="domain" description="FATC" evidence="24">
    <location>
        <begin position="2987"/>
        <end position="3019"/>
    </location>
</feature>
<evidence type="ECO:0000313" key="25">
    <source>
        <dbReference type="EMBL" id="TEB36585.1"/>
    </source>
</evidence>
<dbReference type="InterPro" id="IPR044107">
    <property type="entry name" value="PIKKc_ATM"/>
</dbReference>
<dbReference type="PANTHER" id="PTHR37079">
    <property type="entry name" value="SERINE/THREONINE-PROTEIN KINASE ATM"/>
    <property type="match status" value="1"/>
</dbReference>
<dbReference type="PROSITE" id="PS00915">
    <property type="entry name" value="PI3_4_KINASE_1"/>
    <property type="match status" value="1"/>
</dbReference>
<dbReference type="Pfam" id="PF00454">
    <property type="entry name" value="PI3_PI4_kinase"/>
    <property type="match status" value="1"/>
</dbReference>
<dbReference type="STRING" id="71717.A0A4Y7TQX9"/>
<dbReference type="Gene3D" id="1.10.1070.11">
    <property type="entry name" value="Phosphatidylinositol 3-/4-kinase, catalytic domain"/>
    <property type="match status" value="1"/>
</dbReference>
<dbReference type="GO" id="GO:0005634">
    <property type="term" value="C:nucleus"/>
    <property type="evidence" value="ECO:0007669"/>
    <property type="project" value="UniProtKB-SubCell"/>
</dbReference>
<feature type="region of interest" description="Disordered" evidence="21">
    <location>
        <begin position="742"/>
        <end position="772"/>
    </location>
</feature>
<feature type="region of interest" description="Disordered" evidence="21">
    <location>
        <begin position="175"/>
        <end position="229"/>
    </location>
</feature>
<dbReference type="SUPFAM" id="SSF48371">
    <property type="entry name" value="ARM repeat"/>
    <property type="match status" value="1"/>
</dbReference>
<dbReference type="SMART" id="SM00146">
    <property type="entry name" value="PI3Kc"/>
    <property type="match status" value="1"/>
</dbReference>
<dbReference type="Proteomes" id="UP000298030">
    <property type="component" value="Unassembled WGS sequence"/>
</dbReference>
<evidence type="ECO:0000256" key="14">
    <source>
        <dbReference type="ARBA" id="ARBA00025079"/>
    </source>
</evidence>
<dbReference type="InterPro" id="IPR021668">
    <property type="entry name" value="TAN"/>
</dbReference>
<evidence type="ECO:0000256" key="4">
    <source>
        <dbReference type="ARBA" id="ARBA00012513"/>
    </source>
</evidence>
<dbReference type="GO" id="GO:0005524">
    <property type="term" value="F:ATP binding"/>
    <property type="evidence" value="ECO:0007669"/>
    <property type="project" value="UniProtKB-KW"/>
</dbReference>
<sequence length="3019" mass="339482">MAKRNIGETIGGLASDKIKERTECIQAIRSHFSTDWNSASRIEPKVLRKLLDGVFGSVEKERLLLVKARSKTTKGGSSETTVSKRLVEAGKAVRVVVEKTMGQMVRREVVPTLNRLFRVAEFERDLFPHVGLDYLKALKHIAGYRPHLDHFQDDDWVKSVQICFNVILDESLSTEMSDTDDGHQTAMDVDSESDHEDDDELPSTQNSRKRTAATHDYGRAAPTKRRRQQISVTAEQVDCAAMLSILLQTSNSPLANTSHGSEYSCLTSAILDRLYRILAKYPGESSILYDYLEAVSFTLDRVAFNAIKDVRTFAHRTWNSFIQLLDVKDKRIKERLLIVIRHLFPFIPSPTEIAVPGSRHSTLTFHTYDALGDLWDKLDKECENKWGVGGLNLDFLRLELVDDVGPSDGDNPFVASTFRAGWNFDSGQALSWATIELQADCARAMYTLSEPATPRAAGKRNSRIQNPVASLLNTMYSQPTTQSRRYHLQVLLFFIDRHWTVLPDDMKHDIATTLLQFVNADDPEVQPWIFLNLAAVAFAERRCLESNPDLLKPSQQIEVLGPQTWDAVWTHAVRRSNAPGLCRAACHAAHALLVSLFRFTPPSGHIFLTSQQVIQDIETIGKDLDYQGPSFPYDSVCMFLTKCLRIASQDVRLYKTQLEDKVSKWLSDSWTVTGATRGTIILNTVSDILILLETIAGLSKQTDLHFRFVLPFSPIVDSMRMEKRVKIIRDYLLSASLPSCTHDDQPQSSATSPTSIDQAVDPGAVHMTPSSNDVRLEARPRERKVSAYFARTLDTLLGEWKSRVASTSHIPVEAARQALDFAIAAIAFECALTVNSTLSNSRVLKTAGELLSGIVVYTKESRWTLPEKMSILLGLETIVSASGAAAEGPWEAIAPSDYDNDGMVRKERLSNHETPLDLSRGRRNALLRAIWQSNDLQTSLKLLTDTVRSVVDAASTTSQTFEMDDGFGPIRTSATSAVAADATQATELHRQLYEVYIPILTRGPLLQSSSGQPTRDRQLIERLLEATESNQDWFLMVAPLVLREIESGALECNFNQAAELFKVLGSVLQLYPYSLNPSGADLTIQLAQSTLSLWSTSGSISDANLTNRASKLVAWFAGNCQKGLLRAWETRDKFIRFLEKYVESDPSESVWQGLEGDKVKILQPTELLATLTADPDIRVRFRAAVAVPRLLVTSQAHSGNLVGVYTTKISNALPANPDIYEEMITRLLTVANIMVVSSAVRRGAYWNLLEICHKNSTYATHIQQALEAVVGRLGMPTLVSLFEAYAFQLSISMSRNDIALWEFPPSLLGFKDRSSCIETAFHAFVPAYILFGQFPTLEVHCKNLSKDPRDAQRECFGDAVGFFATAWYDNDQNRHAKNMEEALAQTLFDATTLQMDISDNVDGIAAAILRTLGDQDTSAEGPVVHALNCHDPSGEASQVFSYLVRYRKLYSFDTHEPNLPKCNSKSVVHALGWLATKVPETFDNATIYHVFHALFACIEETPLVNEKYRLLNALCMWISMTYKVIVKHPNLLQTLVHGATSLLSQHVLARSAQSILEWSFRVYRNEKVSDARMSSVLVRICGIGHDYSKSTQGPLARLGADLSTWIDEQAFALCQVKIIAERVMNALPAWARNPTGALADLSADIGWSNIEKIFKEGHGGPNKFRVVRRLKDYVSNKTSVFQKDIFWRLKESIPTAERLHEEDAIAFTDLLLDNYGRIDSLSAELPEREMQTIRMRHRRQTKGSGSHEAGLITDARDSIIYGLLMLLEDESPTQVHTAYKTLRLMLAALPIDPVKSKAWQPVNRDELRLLQSYPSPLLNRPVRDLSVLKSAQYVEGSAKFSSWVTHLTKLIADIMASEQGYASFGQLYPILSIDVATAEQALPVLILCLLTHEQQKRPPETQWKETLSEFFTNVLLFPGSCLPVVRCIVETVIHLRYFQIKAGEGAARLTCNQWLDIDFITLAKSAVRCGAYTTAVLFLDLAGDQDEYTILDSGVTEKIQYEIYAHIDEPDGFYGIKTTNPTQFLVQRLHHEKQWDKAFRFHGAMLEAQPNSPTSSDTSGLLESFNAFGFNTLAMQTLRQTDSRSVSNDKTGTAMSYKLGWRSETWDLPDRDTYCSGAPLYNALRAMYRERDPKTIDTQLRRSFYREVDQLRRLGIESVAEIKAVLQSMMCLDQILRWRDAPTAGQDGNGVELPQWPDFEKISPEFEFADLENVMSTRIALVRSVRQKEAQRRQIGDIVSPSIEACVKLEQQCLLSMSRAARDTNQTQIALNSIVKAQRLGVSSEVSQEYAKVLWSLNEPKLAVDHLADMVNKVAPTDSKLLKPTLLARLGTWTSEACLQKPTEIWNTYFEPARKCLTGIDAEDASKVAEVFHQCAAFADKQYNAINRSPDMIRRKVYIQRKEQEIEERSKQLSQLSQGHNPNRLGEVKKAQELAKKVLDADTALHQGLKGARDEFLKQALVLYSQCLCMSEAFDDEAPIKFSSLWFANFDDEVVKEKLIQQALGRIPSRKFIFLAHQLTARMTKEPPANQKQNQICLQRLIVRLCQEHPFHSLYQVYCVRADTVPSPPFFAQSQVTRTDRSDAADAVLASLRDDEAVGSRVRDVEKACDAYLQWAKYPASKTAPQNQKIPAEMKIRALKRLKIPVLTADIKVDPSMRYENCLFIRSYKETYDTAGGLNLPKITVCIDEQGQQHKQLFKGNDDMRQDAVMEQVFELVNNLLYVDRETCRRNLRVRTYKVIPLGTQAGVLEFVPDTAPLRNWLYKAHETYRRNDWTPSRTNKHLSNVQKSPVETRLKAYKEARRHIRPIFRHYFTEKHKTPLLWFAMRLRYTRSVATTSIVGNILGLGDRHTSNILLHAEGEVVHIDLGIAFDQGKLLPVPELVPFRLTRDMVDGMGVSGTRGVFQRCSEETLRVLREGSDIIMSVLEVFKHDPLHSWTANEVKIRRVQQDVPVTPSEFAGIGIDMNSGTAEEAADRALSSVERKLDKSLSVETTVNTLIAEATDINNLALIFPGWGPHL</sequence>
<dbReference type="InterPro" id="IPR003152">
    <property type="entry name" value="FATC_dom"/>
</dbReference>
<keyword evidence="12" id="KW-0067">ATP-binding</keyword>
<dbReference type="GO" id="GO:0035556">
    <property type="term" value="P:intracellular signal transduction"/>
    <property type="evidence" value="ECO:0007669"/>
    <property type="project" value="UniProtKB-ARBA"/>
</dbReference>
<dbReference type="EC" id="2.7.11.1" evidence="4"/>
<name>A0A4Y7TQX9_COPMI</name>
<dbReference type="InterPro" id="IPR003151">
    <property type="entry name" value="PIK-rel_kinase_FAT"/>
</dbReference>
<evidence type="ECO:0000256" key="20">
    <source>
        <dbReference type="ARBA" id="ARBA00048679"/>
    </source>
</evidence>
<keyword evidence="11" id="KW-0418">Kinase</keyword>
<dbReference type="OrthoDB" id="381190at2759"/>
<reference evidence="25 26" key="1">
    <citation type="journal article" date="2019" name="Nat. Ecol. Evol.">
        <title>Megaphylogeny resolves global patterns of mushroom evolution.</title>
        <authorList>
            <person name="Varga T."/>
            <person name="Krizsan K."/>
            <person name="Foldi C."/>
            <person name="Dima B."/>
            <person name="Sanchez-Garcia M."/>
            <person name="Sanchez-Ramirez S."/>
            <person name="Szollosi G.J."/>
            <person name="Szarkandi J.G."/>
            <person name="Papp V."/>
            <person name="Albert L."/>
            <person name="Andreopoulos W."/>
            <person name="Angelini C."/>
            <person name="Antonin V."/>
            <person name="Barry K.W."/>
            <person name="Bougher N.L."/>
            <person name="Buchanan P."/>
            <person name="Buyck B."/>
            <person name="Bense V."/>
            <person name="Catcheside P."/>
            <person name="Chovatia M."/>
            <person name="Cooper J."/>
            <person name="Damon W."/>
            <person name="Desjardin D."/>
            <person name="Finy P."/>
            <person name="Geml J."/>
            <person name="Haridas S."/>
            <person name="Hughes K."/>
            <person name="Justo A."/>
            <person name="Karasinski D."/>
            <person name="Kautmanova I."/>
            <person name="Kiss B."/>
            <person name="Kocsube S."/>
            <person name="Kotiranta H."/>
            <person name="LaButti K.M."/>
            <person name="Lechner B.E."/>
            <person name="Liimatainen K."/>
            <person name="Lipzen A."/>
            <person name="Lukacs Z."/>
            <person name="Mihaltcheva S."/>
            <person name="Morgado L.N."/>
            <person name="Niskanen T."/>
            <person name="Noordeloos M.E."/>
            <person name="Ohm R.A."/>
            <person name="Ortiz-Santana B."/>
            <person name="Ovrebo C."/>
            <person name="Racz N."/>
            <person name="Riley R."/>
            <person name="Savchenko A."/>
            <person name="Shiryaev A."/>
            <person name="Soop K."/>
            <person name="Spirin V."/>
            <person name="Szebenyi C."/>
            <person name="Tomsovsky M."/>
            <person name="Tulloss R.E."/>
            <person name="Uehling J."/>
            <person name="Grigoriev I.V."/>
            <person name="Vagvolgyi C."/>
            <person name="Papp T."/>
            <person name="Martin F.M."/>
            <person name="Miettinen O."/>
            <person name="Hibbett D.S."/>
            <person name="Nagy L.G."/>
        </authorList>
    </citation>
    <scope>NUCLEOTIDE SEQUENCE [LARGE SCALE GENOMIC DNA]</scope>
    <source>
        <strain evidence="25 26">FP101781</strain>
    </source>
</reference>
<dbReference type="GO" id="GO:0004674">
    <property type="term" value="F:protein serine/threonine kinase activity"/>
    <property type="evidence" value="ECO:0007669"/>
    <property type="project" value="UniProtKB-KW"/>
</dbReference>
<keyword evidence="13" id="KW-0539">Nucleus</keyword>
<evidence type="ECO:0000259" key="22">
    <source>
        <dbReference type="PROSITE" id="PS50290"/>
    </source>
</evidence>
<dbReference type="InterPro" id="IPR018936">
    <property type="entry name" value="PI3/4_kinase_CS"/>
</dbReference>
<evidence type="ECO:0000256" key="16">
    <source>
        <dbReference type="ARBA" id="ARBA00030222"/>
    </source>
</evidence>
<feature type="compositionally biased region" description="Acidic residues" evidence="21">
    <location>
        <begin position="189"/>
        <end position="201"/>
    </location>
</feature>
<keyword evidence="8" id="KW-0808">Transferase</keyword>
<evidence type="ECO:0000256" key="5">
    <source>
        <dbReference type="ARBA" id="ARBA00014619"/>
    </source>
</evidence>
<evidence type="ECO:0000256" key="2">
    <source>
        <dbReference type="ARBA" id="ARBA00010769"/>
    </source>
</evidence>
<comment type="subunit">
    <text evidence="3">Associates with DNA double-strand breaks.</text>
</comment>
<comment type="catalytic activity">
    <reaction evidence="20">
        <text>L-seryl-[protein] + ATP = O-phospho-L-seryl-[protein] + ADP + H(+)</text>
        <dbReference type="Rhea" id="RHEA:17989"/>
        <dbReference type="Rhea" id="RHEA-COMP:9863"/>
        <dbReference type="Rhea" id="RHEA-COMP:11604"/>
        <dbReference type="ChEBI" id="CHEBI:15378"/>
        <dbReference type="ChEBI" id="CHEBI:29999"/>
        <dbReference type="ChEBI" id="CHEBI:30616"/>
        <dbReference type="ChEBI" id="CHEBI:83421"/>
        <dbReference type="ChEBI" id="CHEBI:456216"/>
        <dbReference type="EC" id="2.7.11.1"/>
    </reaction>
</comment>
<gene>
    <name evidence="25" type="ORF">FA13DRAFT_1786975</name>
</gene>
<comment type="caution">
    <text evidence="25">The sequence shown here is derived from an EMBL/GenBank/DDBJ whole genome shotgun (WGS) entry which is preliminary data.</text>
</comment>
<evidence type="ECO:0000256" key="17">
    <source>
        <dbReference type="ARBA" id="ARBA00031460"/>
    </source>
</evidence>
<evidence type="ECO:0000256" key="18">
    <source>
        <dbReference type="ARBA" id="ARBA00032467"/>
    </source>
</evidence>
<dbReference type="SMART" id="SM01342">
    <property type="entry name" value="TAN"/>
    <property type="match status" value="1"/>
</dbReference>
<evidence type="ECO:0000256" key="8">
    <source>
        <dbReference type="ARBA" id="ARBA00022679"/>
    </source>
</evidence>
<evidence type="ECO:0000256" key="10">
    <source>
        <dbReference type="ARBA" id="ARBA00022763"/>
    </source>
</evidence>
<feature type="compositionally biased region" description="Polar residues" evidence="21">
    <location>
        <begin position="746"/>
        <end position="757"/>
    </location>
</feature>
<dbReference type="GO" id="GO:0006281">
    <property type="term" value="P:DNA repair"/>
    <property type="evidence" value="ECO:0007669"/>
    <property type="project" value="InterPro"/>
</dbReference>
<comment type="function">
    <text evidence="14">Serine/threonine protein kinase which activates checkpoint signaling upon genotoxic stresses such as ionizing radiation (IR), ultraviolet light (UV), or DNA replication stalling, thereby acting as a DNA damage sensor. Recognizes the substrate consensus sequence [ST]-Q. Phosphorylates histone H2A to form H2AS128ph (gamma-H2A) at sites of DNA damage, involved in the regulation of DNA damage response mechanism. Required for the control of telomere length and genome stability.</text>
</comment>